<dbReference type="InParanoid" id="A0A1E7EQG8"/>
<feature type="compositionally biased region" description="Low complexity" evidence="2">
    <location>
        <begin position="43"/>
        <end position="76"/>
    </location>
</feature>
<proteinExistence type="predicted"/>
<feature type="coiled-coil region" evidence="1">
    <location>
        <begin position="608"/>
        <end position="646"/>
    </location>
</feature>
<feature type="region of interest" description="Disordered" evidence="2">
    <location>
        <begin position="242"/>
        <end position="273"/>
    </location>
</feature>
<evidence type="ECO:0000256" key="2">
    <source>
        <dbReference type="SAM" id="MobiDB-lite"/>
    </source>
</evidence>
<dbReference type="OrthoDB" id="10627375at2759"/>
<feature type="compositionally biased region" description="Polar residues" evidence="2">
    <location>
        <begin position="256"/>
        <end position="273"/>
    </location>
</feature>
<reference evidence="3 4" key="1">
    <citation type="submission" date="2016-09" db="EMBL/GenBank/DDBJ databases">
        <title>Extensive genetic diversity and differential bi-allelic expression allows diatom success in the polar Southern Ocean.</title>
        <authorList>
            <consortium name="DOE Joint Genome Institute"/>
            <person name="Mock T."/>
            <person name="Otillar R.P."/>
            <person name="Strauss J."/>
            <person name="Dupont C."/>
            <person name="Frickenhaus S."/>
            <person name="Maumus F."/>
            <person name="Mcmullan M."/>
            <person name="Sanges R."/>
            <person name="Schmutz J."/>
            <person name="Toseland A."/>
            <person name="Valas R."/>
            <person name="Veluchamy A."/>
            <person name="Ward B.J."/>
            <person name="Allen A."/>
            <person name="Barry K."/>
            <person name="Falciatore A."/>
            <person name="Ferrante M."/>
            <person name="Fortunato A.E."/>
            <person name="Gloeckner G."/>
            <person name="Gruber A."/>
            <person name="Hipkin R."/>
            <person name="Janech M."/>
            <person name="Kroth P."/>
            <person name="Leese F."/>
            <person name="Lindquist E."/>
            <person name="Lyon B.R."/>
            <person name="Martin J."/>
            <person name="Mayer C."/>
            <person name="Parker M."/>
            <person name="Quesneville H."/>
            <person name="Raymond J."/>
            <person name="Uhlig C."/>
            <person name="Valentin K.U."/>
            <person name="Worden A.Z."/>
            <person name="Armbrust E.V."/>
            <person name="Bowler C."/>
            <person name="Green B."/>
            <person name="Moulton V."/>
            <person name="Van Oosterhout C."/>
            <person name="Grigoriev I."/>
        </authorList>
    </citation>
    <scope>NUCLEOTIDE SEQUENCE [LARGE SCALE GENOMIC DNA]</scope>
    <source>
        <strain evidence="3 4">CCMP1102</strain>
    </source>
</reference>
<dbReference type="Gene3D" id="3.30.710.10">
    <property type="entry name" value="Potassium Channel Kv1.1, Chain A"/>
    <property type="match status" value="1"/>
</dbReference>
<organism evidence="3 4">
    <name type="scientific">Fragilariopsis cylindrus CCMP1102</name>
    <dbReference type="NCBI Taxonomy" id="635003"/>
    <lineage>
        <taxon>Eukaryota</taxon>
        <taxon>Sar</taxon>
        <taxon>Stramenopiles</taxon>
        <taxon>Ochrophyta</taxon>
        <taxon>Bacillariophyta</taxon>
        <taxon>Bacillariophyceae</taxon>
        <taxon>Bacillariophycidae</taxon>
        <taxon>Bacillariales</taxon>
        <taxon>Bacillariaceae</taxon>
        <taxon>Fragilariopsis</taxon>
    </lineage>
</organism>
<dbReference type="SUPFAM" id="SSF54695">
    <property type="entry name" value="POZ domain"/>
    <property type="match status" value="1"/>
</dbReference>
<dbReference type="Proteomes" id="UP000095751">
    <property type="component" value="Unassembled WGS sequence"/>
</dbReference>
<dbReference type="AlphaFoldDB" id="A0A1E7EQG8"/>
<dbReference type="InterPro" id="IPR011333">
    <property type="entry name" value="SKP1/BTB/POZ_sf"/>
</dbReference>
<evidence type="ECO:0000313" key="4">
    <source>
        <dbReference type="Proteomes" id="UP000095751"/>
    </source>
</evidence>
<sequence>MTTPATYWTKEPQQAPLYSDWIVSFTTTTTTTAAAGKKDINETESVSTASLSSASSDGESSSVVTSNSSDVVVSTLPSPPSSSPASSSQEQEQQQQQPSQSHETSFAVHRNMIGPRSEYFTKSFLSMTSSSSSKSHENNMISVITLPSNLSKKAFNSLVEAFEVFLDYCYTPTSTTTASTGTNDFTSNKLTTDNAVAMYCLCNYFQMDNDVCAKVQNFISNDLKQDTVVTYYQNIKELRSSSSCDNNNNNNNNNNISTTPTKGSSVDNKDTSTSSDALLNVSPLHEMVAHLCYKHPNVLSPSSVSNLTKIADVALWLSIGSLLSAGNITYVDDSNDDHNKNENNISIKNDSKIWSENLTTFFDNYYTDNSNDSTDSPSLMNLKESFRILTNDKVLPVVSEKVALRLLQHEREHDLCDVNTVNAEHEEKDCGTVGTLSFGSSADESDDDDESSDESDSLNSVVEAVNNSVVDAAINSSENKEDDEQEQQPLSSLCRTTNLQRRCIKALADSNWGGEENDIVKLRNSRSLTQITTPVVLEELLIESVIGERKLGPKLDVLKEEMKIEKQLRIDQNSMNNQHLTTIKVELVKEQQKHHRLTKVLEDEAEKREIAELKLTSFDSKLEEEKNKLRSINRKLEARLEEQKNQSYGLNLRYGALESALHKTEADREMLELTCKETIARLEAMSGQGEWWNNACGLMSPLILMLSTMSDRDECEKIRSMLQEVVVDPSCYERNFLLKNINEDGDDIITHLPT</sequence>
<evidence type="ECO:0000313" key="3">
    <source>
        <dbReference type="EMBL" id="OEU08047.1"/>
    </source>
</evidence>
<evidence type="ECO:0000256" key="1">
    <source>
        <dbReference type="SAM" id="Coils"/>
    </source>
</evidence>
<dbReference type="EMBL" id="KV784382">
    <property type="protein sequence ID" value="OEU08047.1"/>
    <property type="molecule type" value="Genomic_DNA"/>
</dbReference>
<feature type="compositionally biased region" description="Low complexity" evidence="2">
    <location>
        <begin position="83"/>
        <end position="101"/>
    </location>
</feature>
<keyword evidence="1" id="KW-0175">Coiled coil</keyword>
<gene>
    <name evidence="3" type="ORF">FRACYDRAFT_250269</name>
</gene>
<evidence type="ECO:0008006" key="5">
    <source>
        <dbReference type="Google" id="ProtNLM"/>
    </source>
</evidence>
<accession>A0A1E7EQG8</accession>
<protein>
    <recommendedName>
        <fullName evidence="5">BTB domain-containing protein</fullName>
    </recommendedName>
</protein>
<keyword evidence="4" id="KW-1185">Reference proteome</keyword>
<dbReference type="KEGG" id="fcy:FRACYDRAFT_250269"/>
<name>A0A1E7EQG8_9STRA</name>
<feature type="region of interest" description="Disordered" evidence="2">
    <location>
        <begin position="431"/>
        <end position="460"/>
    </location>
</feature>
<feature type="compositionally biased region" description="Low complexity" evidence="2">
    <location>
        <begin position="246"/>
        <end position="255"/>
    </location>
</feature>
<feature type="region of interest" description="Disordered" evidence="2">
    <location>
        <begin position="31"/>
        <end position="105"/>
    </location>
</feature>
<feature type="compositionally biased region" description="Acidic residues" evidence="2">
    <location>
        <begin position="443"/>
        <end position="456"/>
    </location>
</feature>